<gene>
    <name evidence="9" type="ORF">HGMM_F04B01C35</name>
</gene>
<dbReference type="EMBL" id="AP011646">
    <property type="protein sequence ID" value="BAL53060.1"/>
    <property type="molecule type" value="Genomic_DNA"/>
</dbReference>
<feature type="transmembrane region" description="Helical" evidence="7">
    <location>
        <begin position="35"/>
        <end position="55"/>
    </location>
</feature>
<feature type="transmembrane region" description="Helical" evidence="7">
    <location>
        <begin position="75"/>
        <end position="102"/>
    </location>
</feature>
<dbReference type="InterPro" id="IPR010227">
    <property type="entry name" value="NADH_Q_OxRdtase_chainM/4"/>
</dbReference>
<feature type="transmembrane region" description="Helical" evidence="7">
    <location>
        <begin position="315"/>
        <end position="335"/>
    </location>
</feature>
<keyword evidence="3 6" id="KW-0812">Transmembrane</keyword>
<dbReference type="GO" id="GO:0003954">
    <property type="term" value="F:NADH dehydrogenase activity"/>
    <property type="evidence" value="ECO:0007669"/>
    <property type="project" value="TreeGrafter"/>
</dbReference>
<dbReference type="NCBIfam" id="TIGR01972">
    <property type="entry name" value="NDH_I_M"/>
    <property type="match status" value="1"/>
</dbReference>
<feature type="domain" description="NADH:quinone oxidoreductase/Mrp antiporter transmembrane" evidence="8">
    <location>
        <begin position="139"/>
        <end position="433"/>
    </location>
</feature>
<dbReference type="GO" id="GO:0016020">
    <property type="term" value="C:membrane"/>
    <property type="evidence" value="ECO:0007669"/>
    <property type="project" value="UniProtKB-SubCell"/>
</dbReference>
<dbReference type="GO" id="GO:0015990">
    <property type="term" value="P:electron transport coupled proton transport"/>
    <property type="evidence" value="ECO:0007669"/>
    <property type="project" value="TreeGrafter"/>
</dbReference>
<accession>H5SA74</accession>
<feature type="transmembrane region" description="Helical" evidence="7">
    <location>
        <begin position="468"/>
        <end position="492"/>
    </location>
</feature>
<reference evidence="9" key="1">
    <citation type="journal article" date="2005" name="Environ. Microbiol.">
        <title>Genetic and functional properties of uncultivated thermophilic crenarchaeotes from a subsurface gold mine as revealed by analysis of genome fragments.</title>
        <authorList>
            <person name="Nunoura T."/>
            <person name="Hirayama H."/>
            <person name="Takami H."/>
            <person name="Oida H."/>
            <person name="Nishi S."/>
            <person name="Shimamura S."/>
            <person name="Suzuki Y."/>
            <person name="Inagaki F."/>
            <person name="Takai K."/>
            <person name="Nealson K.H."/>
            <person name="Horikoshi K."/>
        </authorList>
    </citation>
    <scope>NUCLEOTIDE SEQUENCE</scope>
</reference>
<name>H5SA74_9CHLR</name>
<dbReference type="Pfam" id="PF00361">
    <property type="entry name" value="Proton_antipo_M"/>
    <property type="match status" value="1"/>
</dbReference>
<evidence type="ECO:0000256" key="1">
    <source>
        <dbReference type="ARBA" id="ARBA00004127"/>
    </source>
</evidence>
<evidence type="ECO:0000256" key="2">
    <source>
        <dbReference type="ARBA" id="ARBA00009025"/>
    </source>
</evidence>
<evidence type="ECO:0000256" key="3">
    <source>
        <dbReference type="ARBA" id="ARBA00022692"/>
    </source>
</evidence>
<feature type="transmembrane region" description="Helical" evidence="7">
    <location>
        <begin position="178"/>
        <end position="199"/>
    </location>
</feature>
<evidence type="ECO:0000256" key="5">
    <source>
        <dbReference type="ARBA" id="ARBA00023136"/>
    </source>
</evidence>
<feature type="transmembrane region" description="Helical" evidence="7">
    <location>
        <begin position="385"/>
        <end position="408"/>
    </location>
</feature>
<feature type="transmembrane region" description="Helical" evidence="7">
    <location>
        <begin position="287"/>
        <end position="308"/>
    </location>
</feature>
<feature type="transmembrane region" description="Helical" evidence="7">
    <location>
        <begin position="122"/>
        <end position="140"/>
    </location>
</feature>
<dbReference type="AlphaFoldDB" id="H5SA74"/>
<proteinExistence type="inferred from homology"/>
<comment type="similarity">
    <text evidence="2">Belongs to the complex I subunit 4 family.</text>
</comment>
<dbReference type="PANTHER" id="PTHR43507">
    <property type="entry name" value="NADH-UBIQUINONE OXIDOREDUCTASE CHAIN 4"/>
    <property type="match status" value="1"/>
</dbReference>
<dbReference type="InterPro" id="IPR003918">
    <property type="entry name" value="NADH_UbQ_OxRdtase"/>
</dbReference>
<reference evidence="9" key="2">
    <citation type="journal article" date="2012" name="PLoS ONE">
        <title>A Deeply Branching Thermophilic Bacterium with an Ancient Acetyl-CoA Pathway Dominates a Subsurface Ecosystem.</title>
        <authorList>
            <person name="Takami H."/>
            <person name="Noguchi H."/>
            <person name="Takaki Y."/>
            <person name="Uchiyama I."/>
            <person name="Toyoda A."/>
            <person name="Nishi S."/>
            <person name="Chee G.-J."/>
            <person name="Arai W."/>
            <person name="Nunoura T."/>
            <person name="Itoh T."/>
            <person name="Hattori M."/>
            <person name="Takai K."/>
        </authorList>
    </citation>
    <scope>NUCLEOTIDE SEQUENCE</scope>
</reference>
<sequence>MQFPFLSVIVFTPLVAALIILTLPAQRKNLIRSVALAAATLDFLLSLWVYITYLTQGLSGYQFVEQYNWLPALGITLHFGVDGMSTPLILLTGVVMFTGVLISWGEERNGVSAGIQERPREFFAFLFILASGVFGVFASLDLFMLFFFYEIAVFPMYLLIVIWGWVVTREYAAMKLTLYLFVGSVISLVGALAMVWMAYQNTGVLSFDLLHLEKAGFSTEFQRLWFLPVFLGFAVLGGIWPFHNWSPDGHVAAPTAVSMFHAGVLMKLGAFAALRVGIMLLPEGAKYWSWLILGLATVNVVYGAFIAFVQTDFKYVIGFSSVSHMGLVMMGFATLTREGLTGAGLQMFSHGVMTALFFAVVGMVYDRAHTRHIPDLGGFAKVMPYAAIGFIIGGLVSMGMPGFSGFIAEFPIFMGVWKTQWLIAVIAAISIVVTASYIMLIVGRVFFREMPEALAHHHIGDITPLDKLALVVLCLFMVGLGWFPGLMVPMVGRGVEYILHLLGGA</sequence>
<feature type="transmembrane region" description="Helical" evidence="7">
    <location>
        <begin position="347"/>
        <end position="365"/>
    </location>
</feature>
<dbReference type="GO" id="GO:0048039">
    <property type="term" value="F:ubiquinone binding"/>
    <property type="evidence" value="ECO:0007669"/>
    <property type="project" value="TreeGrafter"/>
</dbReference>
<feature type="transmembrane region" description="Helical" evidence="7">
    <location>
        <begin position="420"/>
        <end position="447"/>
    </location>
</feature>
<feature type="transmembrane region" description="Helical" evidence="7">
    <location>
        <begin position="146"/>
        <end position="166"/>
    </location>
</feature>
<keyword evidence="4 7" id="KW-1133">Transmembrane helix</keyword>
<dbReference type="InterPro" id="IPR001750">
    <property type="entry name" value="ND/Mrp_TM"/>
</dbReference>
<comment type="subcellular location">
    <subcellularLocation>
        <location evidence="1">Endomembrane system</location>
        <topology evidence="1">Multi-pass membrane protein</topology>
    </subcellularLocation>
    <subcellularLocation>
        <location evidence="6">Membrane</location>
        <topology evidence="6">Multi-pass membrane protein</topology>
    </subcellularLocation>
</comment>
<dbReference type="GO" id="GO:0008137">
    <property type="term" value="F:NADH dehydrogenase (ubiquinone) activity"/>
    <property type="evidence" value="ECO:0007669"/>
    <property type="project" value="InterPro"/>
</dbReference>
<evidence type="ECO:0000256" key="7">
    <source>
        <dbReference type="SAM" id="Phobius"/>
    </source>
</evidence>
<keyword evidence="5 7" id="KW-0472">Membrane</keyword>
<evidence type="ECO:0000256" key="6">
    <source>
        <dbReference type="RuleBase" id="RU000320"/>
    </source>
</evidence>
<dbReference type="PRINTS" id="PR01437">
    <property type="entry name" value="NUOXDRDTASE4"/>
</dbReference>
<evidence type="ECO:0000259" key="8">
    <source>
        <dbReference type="Pfam" id="PF00361"/>
    </source>
</evidence>
<evidence type="ECO:0000313" key="9">
    <source>
        <dbReference type="EMBL" id="BAL53060.1"/>
    </source>
</evidence>
<dbReference type="GO" id="GO:0042773">
    <property type="term" value="P:ATP synthesis coupled electron transport"/>
    <property type="evidence" value="ECO:0007669"/>
    <property type="project" value="InterPro"/>
</dbReference>
<dbReference type="GO" id="GO:0012505">
    <property type="term" value="C:endomembrane system"/>
    <property type="evidence" value="ECO:0007669"/>
    <property type="project" value="UniProtKB-SubCell"/>
</dbReference>
<dbReference type="PANTHER" id="PTHR43507:SF4">
    <property type="entry name" value="PROTON-TRANSLOCATING NADH-QUINONE OXIDOREDUCTASE, CHAIN M"/>
    <property type="match status" value="1"/>
</dbReference>
<evidence type="ECO:0000256" key="4">
    <source>
        <dbReference type="ARBA" id="ARBA00022989"/>
    </source>
</evidence>
<organism evidence="9">
    <name type="scientific">uncultured Chloroflexota bacterium</name>
    <dbReference type="NCBI Taxonomy" id="166587"/>
    <lineage>
        <taxon>Bacteria</taxon>
        <taxon>Bacillati</taxon>
        <taxon>Chloroflexota</taxon>
        <taxon>environmental samples</taxon>
    </lineage>
</organism>
<protein>
    <submittedName>
        <fullName evidence="9">NADH dehydrogenase I subunit M</fullName>
    </submittedName>
</protein>
<feature type="transmembrane region" description="Helical" evidence="7">
    <location>
        <begin position="224"/>
        <end position="243"/>
    </location>
</feature>
<feature type="transmembrane region" description="Helical" evidence="7">
    <location>
        <begin position="6"/>
        <end position="23"/>
    </location>
</feature>